<accession>A0A0M2UTC3</accession>
<evidence type="ECO:0000256" key="3">
    <source>
        <dbReference type="ARBA" id="ARBA00022490"/>
    </source>
</evidence>
<evidence type="ECO:0000313" key="6">
    <source>
        <dbReference type="EMBL" id="KKO18865.1"/>
    </source>
</evidence>
<gene>
    <name evidence="6" type="ORF">BROFUL_02411</name>
</gene>
<protein>
    <recommendedName>
        <fullName evidence="5">CRISPR type III-B/RAMP module-associated protein Cmr5</fullName>
    </recommendedName>
</protein>
<comment type="subcellular location">
    <subcellularLocation>
        <location evidence="1">Cytoplasm</location>
    </subcellularLocation>
</comment>
<keyword evidence="3" id="KW-0963">Cytoplasm</keyword>
<comment type="caution">
    <text evidence="6">The sequence shown here is derived from an EMBL/GenBank/DDBJ whole genome shotgun (WGS) entry which is preliminary data.</text>
</comment>
<sequence length="132" mass="14778">MADITGTDGGKKLQPASVARGGKVLPLMQEMIQKLDETKVNFLKGLPPMIMQNGLGQTIAYLQSKEGYEDIVDVFKKLFGEDNLIDAILNMEVKEYALRQKEAIEYAGWMKKFALAFYIKTNKERGDETPAS</sequence>
<keyword evidence="4" id="KW-0051">Antiviral defense</keyword>
<dbReference type="InterPro" id="IPR023101">
    <property type="entry name" value="AF1862-like_dom_sf"/>
</dbReference>
<dbReference type="EMBL" id="LAQJ01000231">
    <property type="protein sequence ID" value="KKO18865.1"/>
    <property type="molecule type" value="Genomic_DNA"/>
</dbReference>
<evidence type="ECO:0000313" key="7">
    <source>
        <dbReference type="Proteomes" id="UP000034954"/>
    </source>
</evidence>
<dbReference type="AlphaFoldDB" id="A0A0M2UTC3"/>
<dbReference type="Proteomes" id="UP000034954">
    <property type="component" value="Unassembled WGS sequence"/>
</dbReference>
<dbReference type="Gene3D" id="1.10.520.30">
    <property type="entry name" value="AF1862-like domain"/>
    <property type="match status" value="1"/>
</dbReference>
<evidence type="ECO:0000256" key="2">
    <source>
        <dbReference type="ARBA" id="ARBA00006161"/>
    </source>
</evidence>
<comment type="similarity">
    <text evidence="2">Belongs to the CRISPR system Cmr5 family.</text>
</comment>
<dbReference type="SUPFAM" id="SSF158568">
    <property type="entry name" value="AF1862-like"/>
    <property type="match status" value="1"/>
</dbReference>
<dbReference type="GO" id="GO:0051607">
    <property type="term" value="P:defense response to virus"/>
    <property type="evidence" value="ECO:0007669"/>
    <property type="project" value="UniProtKB-KW"/>
</dbReference>
<evidence type="ECO:0000256" key="4">
    <source>
        <dbReference type="ARBA" id="ARBA00023118"/>
    </source>
</evidence>
<name>A0A0M2UTC3_9BACT</name>
<evidence type="ECO:0000256" key="5">
    <source>
        <dbReference type="ARBA" id="ARBA00030001"/>
    </source>
</evidence>
<organism evidence="6 7">
    <name type="scientific">Candidatus Brocadia fulgida</name>
    <dbReference type="NCBI Taxonomy" id="380242"/>
    <lineage>
        <taxon>Bacteria</taxon>
        <taxon>Pseudomonadati</taxon>
        <taxon>Planctomycetota</taxon>
        <taxon>Candidatus Brocadiia</taxon>
        <taxon>Candidatus Brocadiales</taxon>
        <taxon>Candidatus Brocadiaceae</taxon>
        <taxon>Candidatus Brocadia</taxon>
    </lineage>
</organism>
<dbReference type="GO" id="GO:0005737">
    <property type="term" value="C:cytoplasm"/>
    <property type="evidence" value="ECO:0007669"/>
    <property type="project" value="UniProtKB-SubCell"/>
</dbReference>
<dbReference type="Pfam" id="PF09701">
    <property type="entry name" value="Cas_Cmr5"/>
    <property type="match status" value="1"/>
</dbReference>
<keyword evidence="7" id="KW-1185">Reference proteome</keyword>
<proteinExistence type="inferred from homology"/>
<dbReference type="InterPro" id="IPR010160">
    <property type="entry name" value="CRISPR-assoc_prot_Cmr5"/>
</dbReference>
<reference evidence="6 7" key="1">
    <citation type="journal article" date="2013" name="BMC Microbiol.">
        <title>Identification of the type II cytochrome c maturation pathway in anammox bacteria by comparative genomics.</title>
        <authorList>
            <person name="Ferousi C."/>
            <person name="Speth D.R."/>
            <person name="Reimann J."/>
            <person name="Op den Camp H.J."/>
            <person name="Allen J.W."/>
            <person name="Keltjens J.T."/>
            <person name="Jetten M.S."/>
        </authorList>
    </citation>
    <scope>NUCLEOTIDE SEQUENCE [LARGE SCALE GENOMIC DNA]</scope>
    <source>
        <strain evidence="6">RU1</strain>
    </source>
</reference>
<evidence type="ECO:0000256" key="1">
    <source>
        <dbReference type="ARBA" id="ARBA00004496"/>
    </source>
</evidence>